<reference evidence="2 3" key="1">
    <citation type="submission" date="2020-06" db="EMBL/GenBank/DDBJ databases">
        <title>Genome sequence of 2 isolates from Red Sea Mangroves.</title>
        <authorList>
            <person name="Sefrji F."/>
            <person name="Michoud G."/>
            <person name="Merlino G."/>
            <person name="Daffonchio D."/>
        </authorList>
    </citation>
    <scope>NUCLEOTIDE SEQUENCE [LARGE SCALE GENOMIC DNA]</scope>
    <source>
        <strain evidence="2 3">R1DC25</strain>
    </source>
</reference>
<dbReference type="EMBL" id="CP058214">
    <property type="protein sequence ID" value="QPC44982.1"/>
    <property type="molecule type" value="Genomic_DNA"/>
</dbReference>
<evidence type="ECO:0000313" key="3">
    <source>
        <dbReference type="Proteomes" id="UP000593594"/>
    </source>
</evidence>
<evidence type="ECO:0000256" key="1">
    <source>
        <dbReference type="SAM" id="SignalP"/>
    </source>
</evidence>
<dbReference type="RefSeq" id="WP_213162358.1">
    <property type="nucleotide sequence ID" value="NZ_CP058214.1"/>
</dbReference>
<protein>
    <submittedName>
        <fullName evidence="2">Uncharacterized protein</fullName>
    </submittedName>
</protein>
<organism evidence="2 3">
    <name type="scientific">Kaustia mangrovi</name>
    <dbReference type="NCBI Taxonomy" id="2593653"/>
    <lineage>
        <taxon>Bacteria</taxon>
        <taxon>Pseudomonadati</taxon>
        <taxon>Pseudomonadota</taxon>
        <taxon>Alphaproteobacteria</taxon>
        <taxon>Hyphomicrobiales</taxon>
        <taxon>Parvibaculaceae</taxon>
        <taxon>Kaustia</taxon>
    </lineage>
</organism>
<dbReference type="AlphaFoldDB" id="A0A7S8HDN1"/>
<keyword evidence="1" id="KW-0732">Signal</keyword>
<feature type="signal peptide" evidence="1">
    <location>
        <begin position="1"/>
        <end position="26"/>
    </location>
</feature>
<dbReference type="Proteomes" id="UP000593594">
    <property type="component" value="Chromosome"/>
</dbReference>
<accession>A0A7S8HDN1</accession>
<proteinExistence type="predicted"/>
<keyword evidence="3" id="KW-1185">Reference proteome</keyword>
<gene>
    <name evidence="2" type="ORF">HW532_21155</name>
</gene>
<feature type="chain" id="PRO_5032613359" evidence="1">
    <location>
        <begin position="27"/>
        <end position="191"/>
    </location>
</feature>
<name>A0A7S8HDN1_9HYPH</name>
<dbReference type="KEGG" id="kmn:HW532_21155"/>
<evidence type="ECO:0000313" key="2">
    <source>
        <dbReference type="EMBL" id="QPC44982.1"/>
    </source>
</evidence>
<sequence length="191" mass="20673">MRLRFLFAALASLTLWAGAPASPALAQSAPQAGAQQARPQFQQVKLTADGAKSAIDAFLAVREKYGDDPFGGKKVTADQLKDSETGRGILDILAEHGYDDPDLWSRTIQSVGFAYGAAQDDNLADARKSLAEVENDKSIPDSVKQQMITMLKGIIPSENNMEVLKALQSDAKYKTAMDSLYTPKAQQKPQN</sequence>